<keyword evidence="3" id="KW-1185">Reference proteome</keyword>
<reference evidence="2" key="1">
    <citation type="submission" date="2021-01" db="EMBL/GenBank/DDBJ databases">
        <title>Whole genome shotgun sequence of Actinoplanes ferrugineus NBRC 15555.</title>
        <authorList>
            <person name="Komaki H."/>
            <person name="Tamura T."/>
        </authorList>
    </citation>
    <scope>NUCLEOTIDE SEQUENCE</scope>
    <source>
        <strain evidence="2">NBRC 15555</strain>
    </source>
</reference>
<evidence type="ECO:0000313" key="3">
    <source>
        <dbReference type="Proteomes" id="UP000598174"/>
    </source>
</evidence>
<evidence type="ECO:0008006" key="4">
    <source>
        <dbReference type="Google" id="ProtNLM"/>
    </source>
</evidence>
<evidence type="ECO:0000256" key="1">
    <source>
        <dbReference type="SAM" id="MobiDB-lite"/>
    </source>
</evidence>
<dbReference type="Proteomes" id="UP000598174">
    <property type="component" value="Unassembled WGS sequence"/>
</dbReference>
<gene>
    <name evidence="2" type="ORF">Afe05nite_06170</name>
</gene>
<feature type="compositionally biased region" description="Low complexity" evidence="1">
    <location>
        <begin position="319"/>
        <end position="329"/>
    </location>
</feature>
<dbReference type="AlphaFoldDB" id="A0A919MI58"/>
<evidence type="ECO:0000313" key="2">
    <source>
        <dbReference type="EMBL" id="GIE08777.1"/>
    </source>
</evidence>
<feature type="region of interest" description="Disordered" evidence="1">
    <location>
        <begin position="300"/>
        <end position="347"/>
    </location>
</feature>
<proteinExistence type="predicted"/>
<protein>
    <recommendedName>
        <fullName evidence="4">Translation initiation factor 2</fullName>
    </recommendedName>
</protein>
<accession>A0A919MI58</accession>
<dbReference type="RefSeq" id="WP_203815406.1">
    <property type="nucleotide sequence ID" value="NZ_BAAABP010000014.1"/>
</dbReference>
<organism evidence="2 3">
    <name type="scientific">Paractinoplanes ferrugineus</name>
    <dbReference type="NCBI Taxonomy" id="113564"/>
    <lineage>
        <taxon>Bacteria</taxon>
        <taxon>Bacillati</taxon>
        <taxon>Actinomycetota</taxon>
        <taxon>Actinomycetes</taxon>
        <taxon>Micromonosporales</taxon>
        <taxon>Micromonosporaceae</taxon>
        <taxon>Paractinoplanes</taxon>
    </lineage>
</organism>
<dbReference type="EMBL" id="BOMM01000003">
    <property type="protein sequence ID" value="GIE08777.1"/>
    <property type="molecule type" value="Genomic_DNA"/>
</dbReference>
<comment type="caution">
    <text evidence="2">The sequence shown here is derived from an EMBL/GenBank/DDBJ whole genome shotgun (WGS) entry which is preliminary data.</text>
</comment>
<name>A0A919MI58_9ACTN</name>
<sequence>MIDKFFLAEPGTSAGDTAGARVLWSGRCAVAEYAFEEPSSLPRWTLPEETEVFVTDDRVIYRDAATGSTGDLPWPWPQHLRVQPGNRDSGRSATVTQIQLVCAGPSGTFPALVFAGGDIATVGDADRLANVLRQAIARYRVEHAAELGIPAPQVRMLSRLVIGPEFSNYQGGEGQTVSLLGSVAVTPARKPQPQPSYSASAAVPASASEWSAPASEWATPAAGTAWPVADDPGFGTTPPQVPRPGFDSAAGVRPAQPADAATLRGTPDLAARAADLAARVANLVAGRDFGQPQSTNLSAYLGGPGEQPDRAEQVRRTAARLAANSARNRGLNQRRSVDDELGSARPI</sequence>